<protein>
    <submittedName>
        <fullName evidence="2">Uncharacterized protein</fullName>
    </submittedName>
</protein>
<dbReference type="EMBL" id="GACK01000388">
    <property type="protein sequence ID" value="JAA64646.1"/>
    <property type="molecule type" value="mRNA"/>
</dbReference>
<feature type="non-terminal residue" evidence="2">
    <location>
        <position position="107"/>
    </location>
</feature>
<sequence>MSDSACVRYIQCVLFVILSSGFRFPFIITALWSVKCRASGSSRGSNLKWAKTRSMHAPLVVVGCLQSYELGYEWEMGYGKCAMGNGLWAHLGYKRARRQGYEKLETG</sequence>
<feature type="transmembrane region" description="Helical" evidence="1">
    <location>
        <begin position="12"/>
        <end position="34"/>
    </location>
</feature>
<evidence type="ECO:0000256" key="1">
    <source>
        <dbReference type="SAM" id="Phobius"/>
    </source>
</evidence>
<name>L7MKB9_RHIPC</name>
<reference evidence="2" key="2">
    <citation type="journal article" date="2015" name="J. Proteomics">
        <title>Sexual differences in the sialomes of the zebra tick, Rhipicephalus pulchellus.</title>
        <authorList>
            <person name="Tan A.W."/>
            <person name="Francischetti I.M."/>
            <person name="Slovak M."/>
            <person name="Kini R.M."/>
            <person name="Ribeiro J.M."/>
        </authorList>
    </citation>
    <scope>NUCLEOTIDE SEQUENCE</scope>
    <source>
        <tissue evidence="2">Salivary gland</tissue>
    </source>
</reference>
<keyword evidence="1" id="KW-1133">Transmembrane helix</keyword>
<keyword evidence="1" id="KW-0472">Membrane</keyword>
<evidence type="ECO:0000313" key="2">
    <source>
        <dbReference type="EMBL" id="JAA64646.1"/>
    </source>
</evidence>
<proteinExistence type="evidence at transcript level"/>
<keyword evidence="1" id="KW-0812">Transmembrane</keyword>
<reference evidence="2" key="1">
    <citation type="submission" date="2012-11" db="EMBL/GenBank/DDBJ databases">
        <authorList>
            <person name="Lucero-Rivera Y.E."/>
            <person name="Tovar-Ramirez D."/>
        </authorList>
    </citation>
    <scope>NUCLEOTIDE SEQUENCE</scope>
    <source>
        <tissue evidence="2">Salivary gland</tissue>
    </source>
</reference>
<dbReference type="AlphaFoldDB" id="L7MKB9"/>
<accession>L7MKB9</accession>
<organism evidence="2">
    <name type="scientific">Rhipicephalus pulchellus</name>
    <name type="common">Yellow backed tick</name>
    <name type="synonym">Dermacentor pulchellus</name>
    <dbReference type="NCBI Taxonomy" id="72859"/>
    <lineage>
        <taxon>Eukaryota</taxon>
        <taxon>Metazoa</taxon>
        <taxon>Ecdysozoa</taxon>
        <taxon>Arthropoda</taxon>
        <taxon>Chelicerata</taxon>
        <taxon>Arachnida</taxon>
        <taxon>Acari</taxon>
        <taxon>Parasitiformes</taxon>
        <taxon>Ixodida</taxon>
        <taxon>Ixodoidea</taxon>
        <taxon>Ixodidae</taxon>
        <taxon>Rhipicephalinae</taxon>
        <taxon>Rhipicephalus</taxon>
        <taxon>Rhipicephalus</taxon>
    </lineage>
</organism>